<reference evidence="10 11" key="1">
    <citation type="submission" date="2014-06" db="EMBL/GenBank/DDBJ databases">
        <authorList>
            <person name="Swart Estienne"/>
        </authorList>
    </citation>
    <scope>NUCLEOTIDE SEQUENCE [LARGE SCALE GENOMIC DNA]</scope>
    <source>
        <strain evidence="10 11">130c</strain>
    </source>
</reference>
<dbReference type="PROSITE" id="PS00039">
    <property type="entry name" value="DEAD_ATP_HELICASE"/>
    <property type="match status" value="1"/>
</dbReference>
<dbReference type="Pfam" id="PF13959">
    <property type="entry name" value="CTE_SPB4"/>
    <property type="match status" value="1"/>
</dbReference>
<feature type="domain" description="Helicase ATP-binding" evidence="8">
    <location>
        <begin position="393"/>
        <end position="573"/>
    </location>
</feature>
<dbReference type="Pfam" id="PF00271">
    <property type="entry name" value="Helicase_C"/>
    <property type="match status" value="1"/>
</dbReference>
<dbReference type="InterPro" id="IPR025313">
    <property type="entry name" value="SPB4-like_CTE"/>
</dbReference>
<keyword evidence="4 6" id="KW-0067">ATP-binding</keyword>
<evidence type="ECO:0000256" key="7">
    <source>
        <dbReference type="SAM" id="MobiDB-lite"/>
    </source>
</evidence>
<name>A0A077ZNM0_STYLE</name>
<dbReference type="SMART" id="SM01178">
    <property type="entry name" value="DUF4217"/>
    <property type="match status" value="1"/>
</dbReference>
<dbReference type="CDD" id="cd17960">
    <property type="entry name" value="DEADc_DDX55"/>
    <property type="match status" value="1"/>
</dbReference>
<dbReference type="InterPro" id="IPR000629">
    <property type="entry name" value="RNA-helicase_DEAD-box_CS"/>
</dbReference>
<keyword evidence="5 6" id="KW-0694">RNA-binding</keyword>
<proteinExistence type="inferred from homology"/>
<sequence>MKKVDFKTNKDSKYQQELDKEEIKAQIETITQYNKVLQKLEINEKVLNCNIYDLFQYYNMAFFGNSLECVILEWSNRMTLCAGLCYYHDKMCTIRLSKQLLKYRSEKELQETLIHEMIHAHLFLTKKGYSRDGTDGHGPVIVKNSKSLQQDFQSKMKEINGITGFKITVYHSFHDEVDSYRKKLHTMGQSKDLEICRLDLLTIGVIQRYFIIQLLGEMHQQKCKGEFIKIAEPEGYKPAKKKDQEVQEKNKFSPDNTLDKFFTKSKKQFDTSHNHVYEEEKQPQNEVANKKKRKRDEFENGNMNDKSINEEQKNNKIRKLNDTNSNSSKNADPILVFDEDDLAMQIALLNQFIVNMEKHYTWDDIPGLDKALVQHIKEKFDFDKVTKVQKAVIPLFQSNKDVCVKACTGSGKTLAFAVPLVQQLMKINSGKNKYQNNEVVGLILAPSRELAIQIYKVVELFQELIGDLQIQYIIGGNKLEYDTQRIREKGCNIVIGTIGRIFDLQSKNLLNFKRLEMLIMDEADKLLEDGNENQLSNILMTLPKQRRTGLFSATMTSQLKSLIRIGMRNPYFVDVRLEDQGIFATPQDIVHIQQFDLTSDKNELNRQIQEINEVPSNLENFYSPVENQALKMKRFIDFLKSIKPSRIIVFFGTCASVDYHNLILQFLIDAKIYKLHGKIDQKKRGKIYQQFRSQDHEEMKCHQVLLTTDLAARGIDIPEVDWIVQYDPPQDSDQYVHRIGRTARAGKSGKSLILLMDNEVAYVEFLAKKQVKIEELKIQEAKNSLSYEQLREKVQNEMKQDRDLIDKASNAFVSFVRYYKEHSLQFIFVMNMLDIGAVANSFYLFKVPRVKEILGKPLKGFNQNNSVSYETVPYKDKNKEKQKEGLLKKRQEKFEFKEHVKEVQAEKDLKKRNVSRQQKVRRKKENDWNEWEELQKEENLIKKLRKGKITLKEFNDLVDDGSDFEDQ</sequence>
<keyword evidence="11" id="KW-1185">Reference proteome</keyword>
<comment type="function">
    <text evidence="6">RNA helicase.</text>
</comment>
<evidence type="ECO:0000313" key="10">
    <source>
        <dbReference type="EMBL" id="CDW71079.1"/>
    </source>
</evidence>
<keyword evidence="2 6" id="KW-0378">Hydrolase</keyword>
<dbReference type="CDD" id="cd18787">
    <property type="entry name" value="SF2_C_DEAD"/>
    <property type="match status" value="1"/>
</dbReference>
<dbReference type="Pfam" id="PF10263">
    <property type="entry name" value="SprT-like"/>
    <property type="match status" value="1"/>
</dbReference>
<dbReference type="EMBL" id="CCKQ01000021">
    <property type="protein sequence ID" value="CDW71079.1"/>
    <property type="molecule type" value="Genomic_DNA"/>
</dbReference>
<dbReference type="InterPro" id="IPR011545">
    <property type="entry name" value="DEAD/DEAH_box_helicase_dom"/>
</dbReference>
<comment type="similarity">
    <text evidence="6">Belongs to the DEAD box helicase family.</text>
</comment>
<organism evidence="10 11">
    <name type="scientific">Stylonychia lemnae</name>
    <name type="common">Ciliate</name>
    <dbReference type="NCBI Taxonomy" id="5949"/>
    <lineage>
        <taxon>Eukaryota</taxon>
        <taxon>Sar</taxon>
        <taxon>Alveolata</taxon>
        <taxon>Ciliophora</taxon>
        <taxon>Intramacronucleata</taxon>
        <taxon>Spirotrichea</taxon>
        <taxon>Stichotrichia</taxon>
        <taxon>Sporadotrichida</taxon>
        <taxon>Oxytrichidae</taxon>
        <taxon>Stylonychinae</taxon>
        <taxon>Stylonychia</taxon>
    </lineage>
</organism>
<comment type="domain">
    <text evidence="6">The Q motif is unique to and characteristic of the DEAD box family of RNA helicases and controls ATP binding and hydrolysis.</text>
</comment>
<evidence type="ECO:0000256" key="4">
    <source>
        <dbReference type="ARBA" id="ARBA00022840"/>
    </source>
</evidence>
<dbReference type="GO" id="GO:0003724">
    <property type="term" value="F:RNA helicase activity"/>
    <property type="evidence" value="ECO:0007669"/>
    <property type="project" value="UniProtKB-EC"/>
</dbReference>
<protein>
    <recommendedName>
        <fullName evidence="6">ATP-dependent RNA helicase</fullName>
        <ecNumber evidence="6">3.6.4.13</ecNumber>
    </recommendedName>
</protein>
<dbReference type="AlphaFoldDB" id="A0A077ZNM0"/>
<dbReference type="InParanoid" id="A0A077ZNM0"/>
<dbReference type="PROSITE" id="PS51192">
    <property type="entry name" value="HELICASE_ATP_BIND_1"/>
    <property type="match status" value="1"/>
</dbReference>
<dbReference type="GO" id="GO:0003723">
    <property type="term" value="F:RNA binding"/>
    <property type="evidence" value="ECO:0007669"/>
    <property type="project" value="UniProtKB-UniRule"/>
</dbReference>
<feature type="region of interest" description="Disordered" evidence="7">
    <location>
        <begin position="273"/>
        <end position="332"/>
    </location>
</feature>
<dbReference type="Gene3D" id="3.40.50.300">
    <property type="entry name" value="P-loop containing nucleotide triphosphate hydrolases"/>
    <property type="match status" value="2"/>
</dbReference>
<dbReference type="InterPro" id="IPR006640">
    <property type="entry name" value="SprT-like_domain"/>
</dbReference>
<dbReference type="OMA" id="NENMNEA"/>
<dbReference type="Proteomes" id="UP000039865">
    <property type="component" value="Unassembled WGS sequence"/>
</dbReference>
<dbReference type="GO" id="GO:0006950">
    <property type="term" value="P:response to stress"/>
    <property type="evidence" value="ECO:0007669"/>
    <property type="project" value="UniProtKB-ARBA"/>
</dbReference>
<dbReference type="Pfam" id="PF00270">
    <property type="entry name" value="DEAD"/>
    <property type="match status" value="1"/>
</dbReference>
<dbReference type="SMART" id="SM00487">
    <property type="entry name" value="DEXDc"/>
    <property type="match status" value="1"/>
</dbReference>
<evidence type="ECO:0000259" key="9">
    <source>
        <dbReference type="PROSITE" id="PS51194"/>
    </source>
</evidence>
<evidence type="ECO:0000256" key="2">
    <source>
        <dbReference type="ARBA" id="ARBA00022801"/>
    </source>
</evidence>
<dbReference type="EC" id="3.6.4.13" evidence="6"/>
<dbReference type="InterPro" id="IPR001650">
    <property type="entry name" value="Helicase_C-like"/>
</dbReference>
<dbReference type="InterPro" id="IPR027417">
    <property type="entry name" value="P-loop_NTPase"/>
</dbReference>
<dbReference type="PANTHER" id="PTHR24031">
    <property type="entry name" value="RNA HELICASE"/>
    <property type="match status" value="1"/>
</dbReference>
<dbReference type="SMART" id="SM00731">
    <property type="entry name" value="SprT"/>
    <property type="match status" value="1"/>
</dbReference>
<dbReference type="OrthoDB" id="7396459at2759"/>
<comment type="catalytic activity">
    <reaction evidence="6">
        <text>ATP + H2O = ADP + phosphate + H(+)</text>
        <dbReference type="Rhea" id="RHEA:13065"/>
        <dbReference type="ChEBI" id="CHEBI:15377"/>
        <dbReference type="ChEBI" id="CHEBI:15378"/>
        <dbReference type="ChEBI" id="CHEBI:30616"/>
        <dbReference type="ChEBI" id="CHEBI:43474"/>
        <dbReference type="ChEBI" id="CHEBI:456216"/>
        <dbReference type="EC" id="3.6.4.13"/>
    </reaction>
</comment>
<keyword evidence="1 6" id="KW-0547">Nucleotide-binding</keyword>
<evidence type="ECO:0000256" key="1">
    <source>
        <dbReference type="ARBA" id="ARBA00022741"/>
    </source>
</evidence>
<dbReference type="GO" id="GO:0005524">
    <property type="term" value="F:ATP binding"/>
    <property type="evidence" value="ECO:0007669"/>
    <property type="project" value="UniProtKB-UniRule"/>
</dbReference>
<dbReference type="SMART" id="SM00490">
    <property type="entry name" value="HELICc"/>
    <property type="match status" value="1"/>
</dbReference>
<dbReference type="PROSITE" id="PS51194">
    <property type="entry name" value="HELICASE_CTER"/>
    <property type="match status" value="1"/>
</dbReference>
<evidence type="ECO:0000313" key="11">
    <source>
        <dbReference type="Proteomes" id="UP000039865"/>
    </source>
</evidence>
<dbReference type="GO" id="GO:0016887">
    <property type="term" value="F:ATP hydrolysis activity"/>
    <property type="evidence" value="ECO:0007669"/>
    <property type="project" value="RHEA"/>
</dbReference>
<evidence type="ECO:0000256" key="6">
    <source>
        <dbReference type="RuleBase" id="RU365068"/>
    </source>
</evidence>
<dbReference type="InterPro" id="IPR014001">
    <property type="entry name" value="Helicase_ATP-bd"/>
</dbReference>
<feature type="compositionally biased region" description="Basic and acidic residues" evidence="7">
    <location>
        <begin position="273"/>
        <end position="283"/>
    </location>
</feature>
<keyword evidence="3 6" id="KW-0347">Helicase</keyword>
<feature type="region of interest" description="Disordered" evidence="7">
    <location>
        <begin position="238"/>
        <end position="258"/>
    </location>
</feature>
<gene>
    <name evidence="10" type="primary">Contig19321.g20487</name>
    <name evidence="10" type="ORF">STYLEM_18</name>
</gene>
<evidence type="ECO:0000259" key="8">
    <source>
        <dbReference type="PROSITE" id="PS51192"/>
    </source>
</evidence>
<feature type="domain" description="Helicase C-terminal" evidence="9">
    <location>
        <begin position="631"/>
        <end position="805"/>
    </location>
</feature>
<evidence type="ECO:0000256" key="5">
    <source>
        <dbReference type="ARBA" id="ARBA00022884"/>
    </source>
</evidence>
<evidence type="ECO:0000256" key="3">
    <source>
        <dbReference type="ARBA" id="ARBA00022806"/>
    </source>
</evidence>
<dbReference type="SUPFAM" id="SSF52540">
    <property type="entry name" value="P-loop containing nucleoside triphosphate hydrolases"/>
    <property type="match status" value="2"/>
</dbReference>
<accession>A0A077ZNM0</accession>